<dbReference type="Gene3D" id="3.40.850.10">
    <property type="entry name" value="Kinesin motor domain"/>
    <property type="match status" value="1"/>
</dbReference>
<evidence type="ECO:0000256" key="9">
    <source>
        <dbReference type="SAM" id="MobiDB-lite"/>
    </source>
</evidence>
<dbReference type="EMBL" id="CAIIXF020000009">
    <property type="protein sequence ID" value="CAH1793752.1"/>
    <property type="molecule type" value="Genomic_DNA"/>
</dbReference>
<comment type="caution">
    <text evidence="13">The sequence shown here is derived from an EMBL/GenBank/DDBJ whole genome shotgun (WGS) entry which is preliminary data.</text>
</comment>
<evidence type="ECO:0000256" key="8">
    <source>
        <dbReference type="SAM" id="Coils"/>
    </source>
</evidence>
<dbReference type="InterPro" id="IPR030379">
    <property type="entry name" value="G_SEPTIN_dom"/>
</dbReference>
<dbReference type="Gene3D" id="3.40.50.300">
    <property type="entry name" value="P-loop containing nucleotide triphosphate hydrolases"/>
    <property type="match status" value="1"/>
</dbReference>
<dbReference type="PROSITE" id="PS50067">
    <property type="entry name" value="KINESIN_MOTOR_2"/>
    <property type="match status" value="1"/>
</dbReference>
<reference evidence="13" key="1">
    <citation type="submission" date="2022-03" db="EMBL/GenBank/DDBJ databases">
        <authorList>
            <person name="Martin C."/>
        </authorList>
    </citation>
    <scope>NUCLEOTIDE SEQUENCE</scope>
</reference>
<keyword evidence="2 6" id="KW-0067">ATP-binding</keyword>
<dbReference type="Gene3D" id="2.60.200.20">
    <property type="match status" value="1"/>
</dbReference>
<organism evidence="13 14">
    <name type="scientific">Owenia fusiformis</name>
    <name type="common">Polychaete worm</name>
    <dbReference type="NCBI Taxonomy" id="6347"/>
    <lineage>
        <taxon>Eukaryota</taxon>
        <taxon>Metazoa</taxon>
        <taxon>Spiralia</taxon>
        <taxon>Lophotrochozoa</taxon>
        <taxon>Annelida</taxon>
        <taxon>Polychaeta</taxon>
        <taxon>Sedentaria</taxon>
        <taxon>Canalipalpata</taxon>
        <taxon>Sabellida</taxon>
        <taxon>Oweniida</taxon>
        <taxon>Oweniidae</taxon>
        <taxon>Owenia</taxon>
    </lineage>
</organism>
<dbReference type="SUPFAM" id="SSF54928">
    <property type="entry name" value="RNA-binding domain, RBD"/>
    <property type="match status" value="2"/>
</dbReference>
<evidence type="ECO:0000256" key="7">
    <source>
        <dbReference type="RuleBase" id="RU004560"/>
    </source>
</evidence>
<evidence type="ECO:0000313" key="13">
    <source>
        <dbReference type="EMBL" id="CAH1793752.1"/>
    </source>
</evidence>
<feature type="domain" description="RRM" evidence="11">
    <location>
        <begin position="1029"/>
        <end position="1112"/>
    </location>
</feature>
<dbReference type="PROSITE" id="PS50102">
    <property type="entry name" value="RRM"/>
    <property type="match status" value="5"/>
</dbReference>
<feature type="domain" description="Fibronectin type-III" evidence="12">
    <location>
        <begin position="1646"/>
        <end position="1750"/>
    </location>
</feature>
<dbReference type="InterPro" id="IPR027417">
    <property type="entry name" value="P-loop_NTPase"/>
</dbReference>
<dbReference type="GO" id="GO:0007018">
    <property type="term" value="P:microtubule-based movement"/>
    <property type="evidence" value="ECO:0007669"/>
    <property type="project" value="InterPro"/>
</dbReference>
<evidence type="ECO:0000313" key="14">
    <source>
        <dbReference type="Proteomes" id="UP000749559"/>
    </source>
</evidence>
<dbReference type="InterPro" id="IPR036961">
    <property type="entry name" value="Kinesin_motor_dom_sf"/>
</dbReference>
<keyword evidence="1 6" id="KW-0547">Nucleotide-binding</keyword>
<dbReference type="PRINTS" id="PR00380">
    <property type="entry name" value="KINESINHEAVY"/>
</dbReference>
<feature type="coiled-coil region" evidence="8">
    <location>
        <begin position="2283"/>
        <end position="2310"/>
    </location>
</feature>
<evidence type="ECO:0000259" key="10">
    <source>
        <dbReference type="PROSITE" id="PS50067"/>
    </source>
</evidence>
<feature type="domain" description="RRM" evidence="11">
    <location>
        <begin position="1474"/>
        <end position="1552"/>
    </location>
</feature>
<feature type="domain" description="RRM" evidence="11">
    <location>
        <begin position="1296"/>
        <end position="1374"/>
    </location>
</feature>
<evidence type="ECO:0000259" key="11">
    <source>
        <dbReference type="PROSITE" id="PS50102"/>
    </source>
</evidence>
<evidence type="ECO:0000256" key="5">
    <source>
        <dbReference type="PROSITE-ProRule" id="PRU00176"/>
    </source>
</evidence>
<dbReference type="Proteomes" id="UP000749559">
    <property type="component" value="Unassembled WGS sequence"/>
</dbReference>
<evidence type="ECO:0000256" key="2">
    <source>
        <dbReference type="ARBA" id="ARBA00022840"/>
    </source>
</evidence>
<dbReference type="Gene3D" id="2.60.40.10">
    <property type="entry name" value="Immunoglobulins"/>
    <property type="match status" value="1"/>
</dbReference>
<keyword evidence="4 6" id="KW-0505">Motor protein</keyword>
<gene>
    <name evidence="13" type="ORF">OFUS_LOCUS18562</name>
</gene>
<feature type="coiled-coil region" evidence="8">
    <location>
        <begin position="416"/>
        <end position="443"/>
    </location>
</feature>
<dbReference type="Pfam" id="PF23085">
    <property type="entry name" value="RRM_PARP14_3"/>
    <property type="match status" value="10"/>
</dbReference>
<dbReference type="Pfam" id="PF00735">
    <property type="entry name" value="Septin"/>
    <property type="match status" value="1"/>
</dbReference>
<dbReference type="CDD" id="cd00882">
    <property type="entry name" value="Ras_like_GTPase"/>
    <property type="match status" value="1"/>
</dbReference>
<name>A0A8S4PQ45_OWEFU</name>
<keyword evidence="3 8" id="KW-0175">Coiled coil</keyword>
<feature type="binding site" evidence="6">
    <location>
        <begin position="108"/>
        <end position="115"/>
    </location>
    <ligand>
        <name>ATP</name>
        <dbReference type="ChEBI" id="CHEBI:30616"/>
    </ligand>
</feature>
<dbReference type="InterPro" id="IPR012677">
    <property type="entry name" value="Nucleotide-bd_a/b_plait_sf"/>
</dbReference>
<dbReference type="InterPro" id="IPR036116">
    <property type="entry name" value="FN3_sf"/>
</dbReference>
<dbReference type="Pfam" id="PF00225">
    <property type="entry name" value="Kinesin"/>
    <property type="match status" value="1"/>
</dbReference>
<dbReference type="PANTHER" id="PTHR47117">
    <property type="entry name" value="STAR-RELATED LIPID TRANSFER PROTEIN 9"/>
    <property type="match status" value="1"/>
</dbReference>
<comment type="similarity">
    <text evidence="6">Belongs to the TRAFAC class myosin-kinesin ATPase superfamily. Kinesin family.</text>
</comment>
<dbReference type="FunFam" id="3.40.850.10:FF:000063">
    <property type="entry name" value="Kinesin-like protein"/>
    <property type="match status" value="1"/>
</dbReference>
<feature type="domain" description="RRM" evidence="11">
    <location>
        <begin position="1207"/>
        <end position="1285"/>
    </location>
</feature>
<evidence type="ECO:0000256" key="4">
    <source>
        <dbReference type="ARBA" id="ARBA00023175"/>
    </source>
</evidence>
<comment type="similarity">
    <text evidence="7">Belongs to the TRAFAC class TrmE-Era-EngA-EngB-Septin-like GTPase superfamily. Septin GTPase family.</text>
</comment>
<dbReference type="SUPFAM" id="SSF49879">
    <property type="entry name" value="SMAD/FHA domain"/>
    <property type="match status" value="1"/>
</dbReference>
<protein>
    <submittedName>
        <fullName evidence="13">Uncharacterized protein</fullName>
    </submittedName>
</protein>
<keyword evidence="7" id="KW-0342">GTP-binding</keyword>
<dbReference type="InterPro" id="IPR013783">
    <property type="entry name" value="Ig-like_fold"/>
</dbReference>
<feature type="region of interest" description="Disordered" evidence="9">
    <location>
        <begin position="1580"/>
        <end position="1610"/>
    </location>
</feature>
<dbReference type="SMART" id="SM00129">
    <property type="entry name" value="KISc"/>
    <property type="match status" value="1"/>
</dbReference>
<accession>A0A8S4PQ45</accession>
<dbReference type="InterPro" id="IPR001752">
    <property type="entry name" value="Kinesin_motor_dom"/>
</dbReference>
<feature type="domain" description="Kinesin motor" evidence="10">
    <location>
        <begin position="4"/>
        <end position="349"/>
    </location>
</feature>
<dbReference type="InterPro" id="IPR035979">
    <property type="entry name" value="RBD_domain_sf"/>
</dbReference>
<dbReference type="OrthoDB" id="30207at2759"/>
<dbReference type="GO" id="GO:0005524">
    <property type="term" value="F:ATP binding"/>
    <property type="evidence" value="ECO:0007669"/>
    <property type="project" value="UniProtKB-UniRule"/>
</dbReference>
<keyword evidence="5" id="KW-0694">RNA-binding</keyword>
<proteinExistence type="inferred from homology"/>
<sequence length="2353" mass="267307">MANNVKVAVRVRPFSQRELDNHAELIIDMQGPTTLLTNPKKPKADPQRFTFDHSYWSHDEYEETSSGYLEPTSTTSKYTDQLTMYKDLGQDMLINAWDGYNCSIFAYGQTGSGKSYSIMGYGANKGIVPQIVQNLFKDIASKENKDIEHQVTFSMLEIYNERVKDLLSKKKAPAAGLRIRQSPEKGFYVVNLREVPVGGFDEVKSRMDEGNKNRTIGRTKMNETSSRAHTIVCINFKQNRIHEKVTKYCSINLVDLAGSENQRQTQAEGQRFKESRSINLSLSTLGRVIEDLVQKKRHIPFNDSVLTKLLKNALEGNSKTTMIATISPDSENYNQTLSTLRYADRAKSIKTTAVVNESETSKLVKDLKHEKEILLQELSNMKSARSYERQGYSEEDIQRIRGEIEADLNSSISDLEKSWSERLEQARKDLEEQIREQKKEEEDITKWPHLWNLNEDPALCGKIIHFLKSEKELIGNGKGQTSVTICINGPNIVENHAFIFNREGSVFLVPDEGQVLRNGSKLDASSEVKLFHQDRICFGIKTLYVFHSPDEAAKSRFQDNVLTSISFDTAYSEMKQNSGIDPYEYIADEPFNIDIQRLDPDGIEEDVNSDEECSENASKIQSDETFMLEETNLETTTPKDALNMPFSSNEKTDLDEVLKKDPDEAFSLDGQQLKLKGQFKPDIACDDDKYMIKVSNLKPTTHYDTLSMFFESEEKTGAVAEKVEYEGGSGMAFITYGENTDLDEVLRKNADEPFSIDGQQVELSKAKLKPHIQCYDDKYMIKVSNLKPTTHYDNLSLFFESKKKTGAVAEKVEYEDGSGIAFVTYSGNTDLDVVMRKHADDPFSLESQQLELDKVSNLKPTTHYDNLSLFFESKKKTGAVAEKVEYEDGSGIAFVTYSGNTDLDVVMRKHADDPFSLESQHLELDKVQQKSYSQCDDDKYMIKVSNLKPTTHYDNLSLFFESKKKTGAIAENVEYEDGSGMAFITYGENTDLDKVVKKHANVPFNLEGQQLKLDKVQSKPRIQCDDDKYMIKVSNLKPTTHYDNLSLFFESKKKTGAVAEKVEYEDGSGIAFVTYSGNTDLDEVLKKNADEPFSIDGQQVELRKAKLKPDIQCNDDKYMIKVSNLKPTTHYDNLSLFFESKKKTGAVADKVEYENGSGIAFVTYSGNTDLDVVMRKHADDPFSLESQQLELDKVQQKSYSQCDDDKYMIKVSNLKPTTHYDNLSLFFESKQKTGAVAEKVEYEDGSGIAFVTYSGNTDLDVVMRKHADDPFSLESQQLELDKVQQKSYSQCDDDKYMIKVSNLKPTTHYDNLSLFFESKKKTGAVAEKVEYEDGSGIAFVTYSGNTDLDVVMRKHADDPFSLESQQLELDKVQQKSYSQCDDDKYMIKVSNLKPTTHYDNLSLFFESKKKTGAVADKVEYENGSGIAFVTYSGNTDLDVVMRKHADDPFSLESQQLELDKVQQKSYSQCDDDKYMIKVSNLKPTTHYDNLSLFFESKKKTGAVAEKVEYENGSGMAFITYGETTDLDEALKKYANVPFSLDGQQLELSKVAPKPDKECDDDIYYDTVSTAADKVECEDASGIASKTHDEKTGLETDEDEDMLESDSDLDTEYQSALQKKTNRSGHYISDKMRVNVGNGMDKRSCIVPGKPSFYKISAIRAGIKWSEPRYDQGMSVESYEIKLKGANEKSWKSLNHVVKQSTPGRQIEMQNVKLQAKNPYFVKIAAKYQDNTTSDYSEISDMFTIEATGEDVFKAKILETCFTSAEDKKPAVYQMNLTKTYGEKDGSIFKYEYGKRNPKMTNKVVLVVGATGAGKSTLINGLINYIFGVTWDDSYRLKLIAEPHASKQAVSQTRLITAYTLHYETGSRVPYTITIIDTPGFGDTGGYSRDEEITGQIRELFTKFGTEVIDHIDAVGFVTQSSLPRLTPTQRYIFDKILSLFGKDIGDNILMMLTFADAQEPQVLSGIEEAGFKYKKCFKFNNSAVFAEKKGVESVEMFNKMFWNMGEESFKLFFDYLVRCQPRSLTLTKEVLEERHRLELYMGGLQQDISEGLSHLESLTKEVQVIIKNQALIDANKDFDYTVDEEHTVREDIPNGKYVTNCLQCNFTCHYPCILSDDDDKYNCGAMMDTKGPNAVCAFCPKRCSWKLHKNMPYRLVIQIETVQKTSQNLKERYQEGVEGKMTADNLKHQVKNDFKKHQLMMYMRTEAARKTLKRLNEIALKPNAITTVDYIDTLIEAERSEHQPGYEKRIAHLRKLRKQTEMFDKTVKNGKNPFAEHIDLIIISEEKKKHDGYKERIKEWEEMKEKVSTDTDLSELLHDMPELEGISVPQKGMSSIWSALKKFGNFLVPQKFA</sequence>
<dbReference type="GO" id="GO:0008017">
    <property type="term" value="F:microtubule binding"/>
    <property type="evidence" value="ECO:0007669"/>
    <property type="project" value="InterPro"/>
</dbReference>
<evidence type="ECO:0000256" key="3">
    <source>
        <dbReference type="ARBA" id="ARBA00023054"/>
    </source>
</evidence>
<dbReference type="SUPFAM" id="SSF52540">
    <property type="entry name" value="P-loop containing nucleoside triphosphate hydrolases"/>
    <property type="match status" value="2"/>
</dbReference>
<dbReference type="PROSITE" id="PS50853">
    <property type="entry name" value="FN3"/>
    <property type="match status" value="1"/>
</dbReference>
<feature type="compositionally biased region" description="Acidic residues" evidence="9">
    <location>
        <begin position="1594"/>
        <end position="1610"/>
    </location>
</feature>
<dbReference type="GO" id="GO:0003723">
    <property type="term" value="F:RNA binding"/>
    <property type="evidence" value="ECO:0007669"/>
    <property type="project" value="UniProtKB-UniRule"/>
</dbReference>
<dbReference type="InterPro" id="IPR000504">
    <property type="entry name" value="RRM_dom"/>
</dbReference>
<evidence type="ECO:0000256" key="6">
    <source>
        <dbReference type="PROSITE-ProRule" id="PRU00283"/>
    </source>
</evidence>
<dbReference type="SMART" id="SM00360">
    <property type="entry name" value="RRM"/>
    <property type="match status" value="9"/>
</dbReference>
<dbReference type="Gene3D" id="3.30.70.330">
    <property type="match status" value="10"/>
</dbReference>
<evidence type="ECO:0000256" key="1">
    <source>
        <dbReference type="ARBA" id="ARBA00022741"/>
    </source>
</evidence>
<dbReference type="InterPro" id="IPR003961">
    <property type="entry name" value="FN3_dom"/>
</dbReference>
<dbReference type="InterPro" id="IPR008984">
    <property type="entry name" value="SMAD_FHA_dom_sf"/>
</dbReference>
<dbReference type="GO" id="GO:0005525">
    <property type="term" value="F:GTP binding"/>
    <property type="evidence" value="ECO:0007669"/>
    <property type="project" value="UniProtKB-KW"/>
</dbReference>
<evidence type="ECO:0000259" key="12">
    <source>
        <dbReference type="PROSITE" id="PS50853"/>
    </source>
</evidence>
<dbReference type="SUPFAM" id="SSF49265">
    <property type="entry name" value="Fibronectin type III"/>
    <property type="match status" value="1"/>
</dbReference>
<keyword evidence="14" id="KW-1185">Reference proteome</keyword>
<dbReference type="CDD" id="cd00063">
    <property type="entry name" value="FN3"/>
    <property type="match status" value="1"/>
</dbReference>
<dbReference type="GO" id="GO:0003777">
    <property type="term" value="F:microtubule motor activity"/>
    <property type="evidence" value="ECO:0007669"/>
    <property type="project" value="InterPro"/>
</dbReference>
<feature type="domain" description="RRM" evidence="11">
    <location>
        <begin position="940"/>
        <end position="1018"/>
    </location>
</feature>